<evidence type="ECO:0000313" key="3">
    <source>
        <dbReference type="Proteomes" id="UP000799537"/>
    </source>
</evidence>
<dbReference type="AlphaFoldDB" id="A0A6A6CPI0"/>
<keyword evidence="1" id="KW-0472">Membrane</keyword>
<organism evidence="2 3">
    <name type="scientific">Zasmidium cellare ATCC 36951</name>
    <dbReference type="NCBI Taxonomy" id="1080233"/>
    <lineage>
        <taxon>Eukaryota</taxon>
        <taxon>Fungi</taxon>
        <taxon>Dikarya</taxon>
        <taxon>Ascomycota</taxon>
        <taxon>Pezizomycotina</taxon>
        <taxon>Dothideomycetes</taxon>
        <taxon>Dothideomycetidae</taxon>
        <taxon>Mycosphaerellales</taxon>
        <taxon>Mycosphaerellaceae</taxon>
        <taxon>Zasmidium</taxon>
    </lineage>
</organism>
<dbReference type="Gene3D" id="3.40.50.300">
    <property type="entry name" value="P-loop containing nucleotide triphosphate hydrolases"/>
    <property type="match status" value="1"/>
</dbReference>
<dbReference type="Pfam" id="PF17784">
    <property type="entry name" value="Sulfotransfer_4"/>
    <property type="match status" value="1"/>
</dbReference>
<dbReference type="RefSeq" id="XP_033669850.1">
    <property type="nucleotide sequence ID" value="XM_033805642.1"/>
</dbReference>
<dbReference type="EMBL" id="ML993589">
    <property type="protein sequence ID" value="KAF2168961.1"/>
    <property type="molecule type" value="Genomic_DNA"/>
</dbReference>
<evidence type="ECO:0000313" key="2">
    <source>
        <dbReference type="EMBL" id="KAF2168961.1"/>
    </source>
</evidence>
<proteinExistence type="predicted"/>
<evidence type="ECO:0008006" key="4">
    <source>
        <dbReference type="Google" id="ProtNLM"/>
    </source>
</evidence>
<dbReference type="OrthoDB" id="408152at2759"/>
<keyword evidence="1" id="KW-0812">Transmembrane</keyword>
<dbReference type="Proteomes" id="UP000799537">
    <property type="component" value="Unassembled WGS sequence"/>
</dbReference>
<dbReference type="SUPFAM" id="SSF52540">
    <property type="entry name" value="P-loop containing nucleoside triphosphate hydrolases"/>
    <property type="match status" value="1"/>
</dbReference>
<accession>A0A6A6CPI0</accession>
<dbReference type="InterPro" id="IPR027417">
    <property type="entry name" value="P-loop_NTPase"/>
</dbReference>
<protein>
    <recommendedName>
        <fullName evidence="4">NAD dependent epimerase/dehydratase</fullName>
    </recommendedName>
</protein>
<dbReference type="PANTHER" id="PTHR36978:SF8">
    <property type="entry name" value="NAD DEPENDENT EPIMERASE_DEHYDRATASE"/>
    <property type="match status" value="1"/>
</dbReference>
<evidence type="ECO:0000256" key="1">
    <source>
        <dbReference type="SAM" id="Phobius"/>
    </source>
</evidence>
<dbReference type="GeneID" id="54558914"/>
<feature type="transmembrane region" description="Helical" evidence="1">
    <location>
        <begin position="270"/>
        <end position="289"/>
    </location>
</feature>
<dbReference type="InterPro" id="IPR040632">
    <property type="entry name" value="Sulfotransfer_4"/>
</dbReference>
<gene>
    <name evidence="2" type="ORF">M409DRAFT_20974</name>
</gene>
<keyword evidence="3" id="KW-1185">Reference proteome</keyword>
<keyword evidence="1" id="KW-1133">Transmembrane helix</keyword>
<dbReference type="PANTHER" id="PTHR36978">
    <property type="entry name" value="P-LOOP CONTAINING NUCLEOTIDE TRIPHOSPHATE HYDROLASE"/>
    <property type="match status" value="1"/>
</dbReference>
<sequence>MPVLLEHTLLSYVPIWILKLIFPLQEDLRRRDRDLKVLCLGLGRTGTDSLRNAFGELGYDDVAHGWYFMTEENIKTGIQIERLNRAKYSSPPNRSALTAADFDKVLGHCMATTDLPMASFGIELLRAYPNAKVILNRRSDLDAWHRSQLNTIDKINMDWASWSRQWFDAEAFWIGRMLYWVRRETDFDFARNGKEWYARHYAAMEEELRRQGREWVDWEVRDGWAPICLLLGEEVPMREFPNENASGGFDKRRAVVHGKRVERAEAKKRMAAIVVSEVMLAGVLVWYFFFTE</sequence>
<name>A0A6A6CPI0_ZASCE</name>
<reference evidence="2" key="1">
    <citation type="journal article" date="2020" name="Stud. Mycol.">
        <title>101 Dothideomycetes genomes: a test case for predicting lifestyles and emergence of pathogens.</title>
        <authorList>
            <person name="Haridas S."/>
            <person name="Albert R."/>
            <person name="Binder M."/>
            <person name="Bloem J."/>
            <person name="Labutti K."/>
            <person name="Salamov A."/>
            <person name="Andreopoulos B."/>
            <person name="Baker S."/>
            <person name="Barry K."/>
            <person name="Bills G."/>
            <person name="Bluhm B."/>
            <person name="Cannon C."/>
            <person name="Castanera R."/>
            <person name="Culley D."/>
            <person name="Daum C."/>
            <person name="Ezra D."/>
            <person name="Gonzalez J."/>
            <person name="Henrissat B."/>
            <person name="Kuo A."/>
            <person name="Liang C."/>
            <person name="Lipzen A."/>
            <person name="Lutzoni F."/>
            <person name="Magnuson J."/>
            <person name="Mondo S."/>
            <person name="Nolan M."/>
            <person name="Ohm R."/>
            <person name="Pangilinan J."/>
            <person name="Park H.-J."/>
            <person name="Ramirez L."/>
            <person name="Alfaro M."/>
            <person name="Sun H."/>
            <person name="Tritt A."/>
            <person name="Yoshinaga Y."/>
            <person name="Zwiers L.-H."/>
            <person name="Turgeon B."/>
            <person name="Goodwin S."/>
            <person name="Spatafora J."/>
            <person name="Crous P."/>
            <person name="Grigoriev I."/>
        </authorList>
    </citation>
    <scope>NUCLEOTIDE SEQUENCE</scope>
    <source>
        <strain evidence="2">ATCC 36951</strain>
    </source>
</reference>